<reference evidence="2" key="1">
    <citation type="submission" date="2022-12" db="EMBL/GenBank/DDBJ databases">
        <authorList>
            <person name="Alioto T."/>
            <person name="Alioto T."/>
            <person name="Gomez Garrido J."/>
        </authorList>
    </citation>
    <scope>NUCLEOTIDE SEQUENCE</scope>
</reference>
<dbReference type="EMBL" id="OX395138">
    <property type="protein sequence ID" value="CAI5791169.1"/>
    <property type="molecule type" value="Genomic_DNA"/>
</dbReference>
<sequence length="54" mass="5878">MRGSLQARERLPSSGAAAPDEFEFDTPVLWLLTCGPLNGDVTDFIRAKTLVCPN</sequence>
<evidence type="ECO:0000256" key="1">
    <source>
        <dbReference type="SAM" id="MobiDB-lite"/>
    </source>
</evidence>
<protein>
    <submittedName>
        <fullName evidence="2">Uncharacterized protein</fullName>
    </submittedName>
</protein>
<name>A0AA35PK82_9SAUR</name>
<dbReference type="AlphaFoldDB" id="A0AA35PK82"/>
<organism evidence="2 3">
    <name type="scientific">Podarcis lilfordi</name>
    <name type="common">Lilford's wall lizard</name>
    <dbReference type="NCBI Taxonomy" id="74358"/>
    <lineage>
        <taxon>Eukaryota</taxon>
        <taxon>Metazoa</taxon>
        <taxon>Chordata</taxon>
        <taxon>Craniata</taxon>
        <taxon>Vertebrata</taxon>
        <taxon>Euteleostomi</taxon>
        <taxon>Lepidosauria</taxon>
        <taxon>Squamata</taxon>
        <taxon>Bifurcata</taxon>
        <taxon>Unidentata</taxon>
        <taxon>Episquamata</taxon>
        <taxon>Laterata</taxon>
        <taxon>Lacertibaenia</taxon>
        <taxon>Lacertidae</taxon>
        <taxon>Podarcis</taxon>
    </lineage>
</organism>
<feature type="region of interest" description="Disordered" evidence="1">
    <location>
        <begin position="1"/>
        <end position="20"/>
    </location>
</feature>
<evidence type="ECO:0000313" key="2">
    <source>
        <dbReference type="EMBL" id="CAI5791169.1"/>
    </source>
</evidence>
<gene>
    <name evidence="2" type="ORF">PODLI_1B016135</name>
</gene>
<keyword evidence="3" id="KW-1185">Reference proteome</keyword>
<evidence type="ECO:0000313" key="3">
    <source>
        <dbReference type="Proteomes" id="UP001178461"/>
    </source>
</evidence>
<accession>A0AA35PK82</accession>
<dbReference type="Proteomes" id="UP001178461">
    <property type="component" value="Chromosome 13"/>
</dbReference>
<proteinExistence type="predicted"/>